<dbReference type="Proteomes" id="UP000419743">
    <property type="component" value="Unassembled WGS sequence"/>
</dbReference>
<dbReference type="CDD" id="cd06163">
    <property type="entry name" value="S2P-M50_PDZ_RseP-like"/>
    <property type="match status" value="1"/>
</dbReference>
<name>A0A7M4DPA1_9MICO</name>
<keyword evidence="10 11" id="KW-0472">Membrane</keyword>
<evidence type="ECO:0000256" key="11">
    <source>
        <dbReference type="SAM" id="Phobius"/>
    </source>
</evidence>
<dbReference type="RefSeq" id="WP_156742616.1">
    <property type="nucleotide sequence ID" value="NZ_CACRYJ010000058.1"/>
</dbReference>
<feature type="domain" description="Peptidase M50" evidence="12">
    <location>
        <begin position="10"/>
        <end position="405"/>
    </location>
</feature>
<dbReference type="AlphaFoldDB" id="A0A7M4DPA1"/>
<evidence type="ECO:0000256" key="4">
    <source>
        <dbReference type="ARBA" id="ARBA00022670"/>
    </source>
</evidence>
<evidence type="ECO:0000256" key="7">
    <source>
        <dbReference type="ARBA" id="ARBA00022833"/>
    </source>
</evidence>
<evidence type="ECO:0000256" key="5">
    <source>
        <dbReference type="ARBA" id="ARBA00022692"/>
    </source>
</evidence>
<proteinExistence type="inferred from homology"/>
<dbReference type="EMBL" id="CACRYJ010000058">
    <property type="protein sequence ID" value="VZO39287.1"/>
    <property type="molecule type" value="Genomic_DNA"/>
</dbReference>
<dbReference type="PANTHER" id="PTHR42837:SF2">
    <property type="entry name" value="MEMBRANE METALLOPROTEASE ARASP2, CHLOROPLASTIC-RELATED"/>
    <property type="match status" value="1"/>
</dbReference>
<dbReference type="SUPFAM" id="SSF50156">
    <property type="entry name" value="PDZ domain-like"/>
    <property type="match status" value="1"/>
</dbReference>
<dbReference type="GO" id="GO:0016020">
    <property type="term" value="C:membrane"/>
    <property type="evidence" value="ECO:0007669"/>
    <property type="project" value="UniProtKB-SubCell"/>
</dbReference>
<dbReference type="InterPro" id="IPR008915">
    <property type="entry name" value="Peptidase_M50"/>
</dbReference>
<gene>
    <name evidence="13" type="primary">rip1</name>
    <name evidence="13" type="ORF">HALOF300_03983</name>
</gene>
<comment type="similarity">
    <text evidence="3">Belongs to the peptidase M50B family.</text>
</comment>
<evidence type="ECO:0000256" key="6">
    <source>
        <dbReference type="ARBA" id="ARBA00022801"/>
    </source>
</evidence>
<evidence type="ECO:0000256" key="10">
    <source>
        <dbReference type="ARBA" id="ARBA00023136"/>
    </source>
</evidence>
<keyword evidence="6 13" id="KW-0378">Hydrolase</keyword>
<dbReference type="Pfam" id="PF02163">
    <property type="entry name" value="Peptidase_M50"/>
    <property type="match status" value="1"/>
</dbReference>
<comment type="cofactor">
    <cofactor evidence="1">
        <name>Zn(2+)</name>
        <dbReference type="ChEBI" id="CHEBI:29105"/>
    </cofactor>
</comment>
<evidence type="ECO:0000256" key="3">
    <source>
        <dbReference type="ARBA" id="ARBA00007931"/>
    </source>
</evidence>
<dbReference type="GO" id="GO:0004222">
    <property type="term" value="F:metalloendopeptidase activity"/>
    <property type="evidence" value="ECO:0007669"/>
    <property type="project" value="InterPro"/>
</dbReference>
<keyword evidence="14" id="KW-1185">Reference proteome</keyword>
<feature type="transmembrane region" description="Helical" evidence="11">
    <location>
        <begin position="137"/>
        <end position="162"/>
    </location>
</feature>
<evidence type="ECO:0000256" key="1">
    <source>
        <dbReference type="ARBA" id="ARBA00001947"/>
    </source>
</evidence>
<evidence type="ECO:0000313" key="14">
    <source>
        <dbReference type="Proteomes" id="UP000419743"/>
    </source>
</evidence>
<evidence type="ECO:0000256" key="9">
    <source>
        <dbReference type="ARBA" id="ARBA00023049"/>
    </source>
</evidence>
<keyword evidence="5 11" id="KW-0812">Transmembrane</keyword>
<organism evidence="13 14">
    <name type="scientific">Occultella aeris</name>
    <dbReference type="NCBI Taxonomy" id="2761496"/>
    <lineage>
        <taxon>Bacteria</taxon>
        <taxon>Bacillati</taxon>
        <taxon>Actinomycetota</taxon>
        <taxon>Actinomycetes</taxon>
        <taxon>Micrococcales</taxon>
        <taxon>Ruaniaceae</taxon>
        <taxon>Occultella</taxon>
    </lineage>
</organism>
<evidence type="ECO:0000313" key="13">
    <source>
        <dbReference type="EMBL" id="VZO39287.1"/>
    </source>
</evidence>
<keyword evidence="4 13" id="KW-0645">Protease</keyword>
<sequence length="450" mass="47319">MDFWLGVLFVAVGLIISIALHEIGHLVPAKLFGVKVSQYFVGFGKTLWSTKRGETEYGIKMLPLGGYVRMVGMFPPAREEVSADAAAEARLRRRGLRGLMDSMAEDARSASAQEIGEELADGQRHRVFYQLSTPKKLAVMFGGPVVNLIISTVLFAIILTAFGTATASNRISSVSECIVPAAEQRECAAGDVESPAAMAGFEQGDRIVSWNGEPVTEWADISASITDGGTEPATVVVDRGGEDVTLTVTPVLEDRPVVADGAVVTDADGEPVLAPVPFVGISAAYELVPQPLSAVPAFVGSVFTGTVDVVLSLPQRLVAIAQAVFGTEERDPGVVGLIGVGRFAGEIASIDSADYGAAERTADLLSLVASLNMALFVFNMIPLLPLDGGHIAGALFEGARRRLAQAFGRPDPGHADTAKLMPLTYLVIIVLGSMSLLLAFADIVKPVTLG</sequence>
<protein>
    <submittedName>
        <fullName evidence="13">Zinc metalloprotease Rip1</fullName>
        <ecNumber evidence="13">3.4.24.-</ecNumber>
    </submittedName>
</protein>
<keyword evidence="7" id="KW-0862">Zinc</keyword>
<comment type="subcellular location">
    <subcellularLocation>
        <location evidence="2">Membrane</location>
        <topology evidence="2">Multi-pass membrane protein</topology>
    </subcellularLocation>
</comment>
<dbReference type="GO" id="GO:0006508">
    <property type="term" value="P:proteolysis"/>
    <property type="evidence" value="ECO:0007669"/>
    <property type="project" value="UniProtKB-KW"/>
</dbReference>
<evidence type="ECO:0000256" key="8">
    <source>
        <dbReference type="ARBA" id="ARBA00022989"/>
    </source>
</evidence>
<dbReference type="PANTHER" id="PTHR42837">
    <property type="entry name" value="REGULATOR OF SIGMA-E PROTEASE RSEP"/>
    <property type="match status" value="1"/>
</dbReference>
<dbReference type="Gene3D" id="2.30.42.10">
    <property type="match status" value="1"/>
</dbReference>
<dbReference type="InterPro" id="IPR036034">
    <property type="entry name" value="PDZ_sf"/>
</dbReference>
<accession>A0A7M4DPA1</accession>
<evidence type="ECO:0000259" key="12">
    <source>
        <dbReference type="Pfam" id="PF02163"/>
    </source>
</evidence>
<feature type="transmembrane region" description="Helical" evidence="11">
    <location>
        <begin position="423"/>
        <end position="444"/>
    </location>
</feature>
<comment type="caution">
    <text evidence="13">The sequence shown here is derived from an EMBL/GenBank/DDBJ whole genome shotgun (WGS) entry which is preliminary data.</text>
</comment>
<feature type="transmembrane region" description="Helical" evidence="11">
    <location>
        <begin position="364"/>
        <end position="384"/>
    </location>
</feature>
<keyword evidence="9 13" id="KW-0482">Metalloprotease</keyword>
<keyword evidence="8 11" id="KW-1133">Transmembrane helix</keyword>
<reference evidence="13 14" key="1">
    <citation type="submission" date="2019-11" db="EMBL/GenBank/DDBJ databases">
        <authorList>
            <person name="Criscuolo A."/>
        </authorList>
    </citation>
    <scope>NUCLEOTIDE SEQUENCE [LARGE SCALE GENOMIC DNA]</scope>
    <source>
        <strain evidence="13">CIP111667</strain>
    </source>
</reference>
<dbReference type="EC" id="3.4.24.-" evidence="13"/>
<evidence type="ECO:0000256" key="2">
    <source>
        <dbReference type="ARBA" id="ARBA00004141"/>
    </source>
</evidence>
<dbReference type="InterPro" id="IPR004387">
    <property type="entry name" value="Pept_M50_Zn"/>
</dbReference>